<dbReference type="Pfam" id="PF05505">
    <property type="entry name" value="Ebola_NP"/>
    <property type="match status" value="1"/>
</dbReference>
<name>A0A7J7UPS9_MYOMY</name>
<feature type="compositionally biased region" description="Basic and acidic residues" evidence="2">
    <location>
        <begin position="78"/>
        <end position="93"/>
    </location>
</feature>
<comment type="caution">
    <text evidence="3">The sequence shown here is derived from an EMBL/GenBank/DDBJ whole genome shotgun (WGS) entry which is preliminary data.</text>
</comment>
<gene>
    <name evidence="3" type="ORF">mMyoMyo1_008695</name>
</gene>
<feature type="region of interest" description="Disordered" evidence="2">
    <location>
        <begin position="78"/>
        <end position="175"/>
    </location>
</feature>
<evidence type="ECO:0000313" key="4">
    <source>
        <dbReference type="Proteomes" id="UP000527355"/>
    </source>
</evidence>
<evidence type="ECO:0000313" key="3">
    <source>
        <dbReference type="EMBL" id="KAF6314920.1"/>
    </source>
</evidence>
<dbReference type="Proteomes" id="UP000527355">
    <property type="component" value="Unassembled WGS sequence"/>
</dbReference>
<evidence type="ECO:0000256" key="2">
    <source>
        <dbReference type="SAM" id="MobiDB-lite"/>
    </source>
</evidence>
<accession>A0A7J7UPS9</accession>
<proteinExistence type="predicted"/>
<dbReference type="EMBL" id="JABWUV010000012">
    <property type="protein sequence ID" value="KAF6314920.1"/>
    <property type="molecule type" value="Genomic_DNA"/>
</dbReference>
<sequence>MLAGVNIDTRYQALKAAAHQAELELQSIHNRREIVQDKDLTTEESEVLFAFNKGNESIRTTGSKAQVELLKKISDREVKLSPRDERQVEKEDASWSEESFRLLSPTPPGPPIFSGTTLPRNTSVETTPSGVLRESSPPGPRPITTPPPPSADTMPELEDLEPPPISIDHSLSSGI</sequence>
<feature type="coiled-coil region" evidence="1">
    <location>
        <begin position="11"/>
        <end position="38"/>
    </location>
</feature>
<keyword evidence="1" id="KW-0175">Coiled coil</keyword>
<reference evidence="3 4" key="1">
    <citation type="journal article" date="2020" name="Nature">
        <title>Six reference-quality genomes reveal evolution of bat adaptations.</title>
        <authorList>
            <person name="Jebb D."/>
            <person name="Huang Z."/>
            <person name="Pippel M."/>
            <person name="Hughes G.M."/>
            <person name="Lavrichenko K."/>
            <person name="Devanna P."/>
            <person name="Winkler S."/>
            <person name="Jermiin L.S."/>
            <person name="Skirmuntt E.C."/>
            <person name="Katzourakis A."/>
            <person name="Burkitt-Gray L."/>
            <person name="Ray D.A."/>
            <person name="Sullivan K.A.M."/>
            <person name="Roscito J.G."/>
            <person name="Kirilenko B.M."/>
            <person name="Davalos L.M."/>
            <person name="Corthals A.P."/>
            <person name="Power M.L."/>
            <person name="Jones G."/>
            <person name="Ransome R.D."/>
            <person name="Dechmann D.K.N."/>
            <person name="Locatelli A.G."/>
            <person name="Puechmaille S.J."/>
            <person name="Fedrigo O."/>
            <person name="Jarvis E.D."/>
            <person name="Hiller M."/>
            <person name="Vernes S.C."/>
            <person name="Myers E.W."/>
            <person name="Teeling E.C."/>
        </authorList>
    </citation>
    <scope>NUCLEOTIDE SEQUENCE [LARGE SCALE GENOMIC DNA]</scope>
    <source>
        <strain evidence="3">MMyoMyo1</strain>
        <tissue evidence="3">Flight muscle</tissue>
    </source>
</reference>
<dbReference type="AlphaFoldDB" id="A0A7J7UPS9"/>
<feature type="compositionally biased region" description="Polar residues" evidence="2">
    <location>
        <begin position="114"/>
        <end position="129"/>
    </location>
</feature>
<dbReference type="InterPro" id="IPR008609">
    <property type="entry name" value="Ebola_NP"/>
</dbReference>
<feature type="compositionally biased region" description="Pro residues" evidence="2">
    <location>
        <begin position="137"/>
        <end position="150"/>
    </location>
</feature>
<organism evidence="3 4">
    <name type="scientific">Myotis myotis</name>
    <name type="common">Greater mouse-eared bat</name>
    <name type="synonym">Vespertilio myotis</name>
    <dbReference type="NCBI Taxonomy" id="51298"/>
    <lineage>
        <taxon>Eukaryota</taxon>
        <taxon>Metazoa</taxon>
        <taxon>Chordata</taxon>
        <taxon>Craniata</taxon>
        <taxon>Vertebrata</taxon>
        <taxon>Euteleostomi</taxon>
        <taxon>Mammalia</taxon>
        <taxon>Eutheria</taxon>
        <taxon>Laurasiatheria</taxon>
        <taxon>Chiroptera</taxon>
        <taxon>Yangochiroptera</taxon>
        <taxon>Vespertilionidae</taxon>
        <taxon>Myotis</taxon>
    </lineage>
</organism>
<evidence type="ECO:0000256" key="1">
    <source>
        <dbReference type="SAM" id="Coils"/>
    </source>
</evidence>
<dbReference type="GO" id="GO:0019074">
    <property type="term" value="P:viral RNA genome packaging"/>
    <property type="evidence" value="ECO:0007669"/>
    <property type="project" value="InterPro"/>
</dbReference>
<protein>
    <submittedName>
        <fullName evidence="3">Uncharacterized protein</fullName>
    </submittedName>
</protein>
<keyword evidence="4" id="KW-1185">Reference proteome</keyword>